<evidence type="ECO:0000313" key="1">
    <source>
        <dbReference type="EMBL" id="CAB4128171.1"/>
    </source>
</evidence>
<accession>A0A6J7WHX5</accession>
<dbReference type="EMBL" id="LR796223">
    <property type="protein sequence ID" value="CAB4128171.1"/>
    <property type="molecule type" value="Genomic_DNA"/>
</dbReference>
<dbReference type="EMBL" id="LR798245">
    <property type="protein sequence ID" value="CAB5216975.1"/>
    <property type="molecule type" value="Genomic_DNA"/>
</dbReference>
<evidence type="ECO:0000313" key="2">
    <source>
        <dbReference type="EMBL" id="CAB5216975.1"/>
    </source>
</evidence>
<protein>
    <submittedName>
        <fullName evidence="2">Uncharacterized protein</fullName>
    </submittedName>
</protein>
<sequence length="57" mass="7072">MDAVQIKRERALLTCELDEYYKRLEFADRFDNYGDKMWYSELICKIETELNQLERFK</sequence>
<proteinExistence type="predicted"/>
<reference evidence="2" key="1">
    <citation type="submission" date="2020-05" db="EMBL/GenBank/DDBJ databases">
        <authorList>
            <person name="Chiriac C."/>
            <person name="Salcher M."/>
            <person name="Ghai R."/>
            <person name="Kavagutti S V."/>
        </authorList>
    </citation>
    <scope>NUCLEOTIDE SEQUENCE</scope>
</reference>
<name>A0A6J7WHX5_9CAUD</name>
<organism evidence="2">
    <name type="scientific">uncultured Caudovirales phage</name>
    <dbReference type="NCBI Taxonomy" id="2100421"/>
    <lineage>
        <taxon>Viruses</taxon>
        <taxon>Duplodnaviria</taxon>
        <taxon>Heunggongvirae</taxon>
        <taxon>Uroviricota</taxon>
        <taxon>Caudoviricetes</taxon>
        <taxon>Peduoviridae</taxon>
        <taxon>Maltschvirus</taxon>
        <taxon>Maltschvirus maltsch</taxon>
    </lineage>
</organism>
<gene>
    <name evidence="1" type="ORF">UFOVP103_25</name>
    <name evidence="2" type="ORF">UFOVP197_30</name>
</gene>